<evidence type="ECO:0000256" key="11">
    <source>
        <dbReference type="ARBA" id="ARBA00023146"/>
    </source>
</evidence>
<keyword evidence="10" id="KW-0648">Protein biosynthesis</keyword>
<keyword evidence="5 15" id="KW-0436">Ligase</keyword>
<evidence type="ECO:0000256" key="13">
    <source>
        <dbReference type="ARBA" id="ARBA00049255"/>
    </source>
</evidence>
<evidence type="ECO:0000256" key="3">
    <source>
        <dbReference type="ARBA" id="ARBA00011209"/>
    </source>
</evidence>
<keyword evidence="9" id="KW-0460">Magnesium</keyword>
<dbReference type="PANTHER" id="PTHR10947:SF0">
    <property type="entry name" value="PHENYLALANINE--TRNA LIGASE BETA SUBUNIT"/>
    <property type="match status" value="1"/>
</dbReference>
<dbReference type="GO" id="GO:0000287">
    <property type="term" value="F:magnesium ion binding"/>
    <property type="evidence" value="ECO:0007669"/>
    <property type="project" value="InterPro"/>
</dbReference>
<dbReference type="NCBIfam" id="TIGR00472">
    <property type="entry name" value="pheT_bact"/>
    <property type="match status" value="1"/>
</dbReference>
<evidence type="ECO:0000256" key="10">
    <source>
        <dbReference type="ARBA" id="ARBA00022917"/>
    </source>
</evidence>
<comment type="caution">
    <text evidence="15">The sequence shown here is derived from an EMBL/GenBank/DDBJ whole genome shotgun (WGS) entry which is preliminary data.</text>
</comment>
<evidence type="ECO:0000256" key="9">
    <source>
        <dbReference type="ARBA" id="ARBA00022842"/>
    </source>
</evidence>
<evidence type="ECO:0000256" key="6">
    <source>
        <dbReference type="ARBA" id="ARBA00022723"/>
    </source>
</evidence>
<dbReference type="InterPro" id="IPR045864">
    <property type="entry name" value="aa-tRNA-synth_II/BPL/LPL"/>
</dbReference>
<feature type="domain" description="B5" evidence="14">
    <location>
        <begin position="294"/>
        <end position="370"/>
    </location>
</feature>
<dbReference type="Proteomes" id="UP000229401">
    <property type="component" value="Unassembled WGS sequence"/>
</dbReference>
<dbReference type="AlphaFoldDB" id="A0A2M7QIV5"/>
<dbReference type="SMART" id="SM00874">
    <property type="entry name" value="B5"/>
    <property type="match status" value="1"/>
</dbReference>
<name>A0A2M7QIV5_9BACT</name>
<protein>
    <recommendedName>
        <fullName evidence="4">phenylalanine--tRNA ligase</fullName>
        <ecNumber evidence="4">6.1.1.20</ecNumber>
    </recommendedName>
    <alternativeName>
        <fullName evidence="12">Phenylalanyl-tRNA synthetase beta subunit</fullName>
    </alternativeName>
</protein>
<keyword evidence="6" id="KW-0479">Metal-binding</keyword>
<comment type="subunit">
    <text evidence="3">Tetramer of two alpha and two beta subunits.</text>
</comment>
<dbReference type="SUPFAM" id="SSF56037">
    <property type="entry name" value="PheT/TilS domain"/>
    <property type="match status" value="1"/>
</dbReference>
<evidence type="ECO:0000256" key="4">
    <source>
        <dbReference type="ARBA" id="ARBA00012814"/>
    </source>
</evidence>
<dbReference type="GO" id="GO:0003723">
    <property type="term" value="F:RNA binding"/>
    <property type="evidence" value="ECO:0007669"/>
    <property type="project" value="InterPro"/>
</dbReference>
<evidence type="ECO:0000313" key="15">
    <source>
        <dbReference type="EMBL" id="PIY72243.1"/>
    </source>
</evidence>
<dbReference type="EMBL" id="PFLI01000065">
    <property type="protein sequence ID" value="PIY72243.1"/>
    <property type="molecule type" value="Genomic_DNA"/>
</dbReference>
<dbReference type="Gene3D" id="3.30.56.10">
    <property type="match status" value="2"/>
</dbReference>
<dbReference type="InterPro" id="IPR020825">
    <property type="entry name" value="Phe-tRNA_synthase-like_B3/B4"/>
</dbReference>
<evidence type="ECO:0000256" key="12">
    <source>
        <dbReference type="ARBA" id="ARBA00033189"/>
    </source>
</evidence>
<comment type="catalytic activity">
    <reaction evidence="13">
        <text>tRNA(Phe) + L-phenylalanine + ATP = L-phenylalanyl-tRNA(Phe) + AMP + diphosphate + H(+)</text>
        <dbReference type="Rhea" id="RHEA:19413"/>
        <dbReference type="Rhea" id="RHEA-COMP:9668"/>
        <dbReference type="Rhea" id="RHEA-COMP:9699"/>
        <dbReference type="ChEBI" id="CHEBI:15378"/>
        <dbReference type="ChEBI" id="CHEBI:30616"/>
        <dbReference type="ChEBI" id="CHEBI:33019"/>
        <dbReference type="ChEBI" id="CHEBI:58095"/>
        <dbReference type="ChEBI" id="CHEBI:78442"/>
        <dbReference type="ChEBI" id="CHEBI:78531"/>
        <dbReference type="ChEBI" id="CHEBI:456215"/>
        <dbReference type="EC" id="6.1.1.20"/>
    </reaction>
</comment>
<dbReference type="EC" id="6.1.1.20" evidence="4"/>
<proteinExistence type="inferred from homology"/>
<comment type="similarity">
    <text evidence="2">Belongs to the phenylalanyl-tRNA synthetase beta subunit family. Type 1 subfamily.</text>
</comment>
<evidence type="ECO:0000256" key="7">
    <source>
        <dbReference type="ARBA" id="ARBA00022741"/>
    </source>
</evidence>
<keyword evidence="11" id="KW-0030">Aminoacyl-tRNA synthetase</keyword>
<evidence type="ECO:0000256" key="5">
    <source>
        <dbReference type="ARBA" id="ARBA00022598"/>
    </source>
</evidence>
<dbReference type="SUPFAM" id="SSF46955">
    <property type="entry name" value="Putative DNA-binding domain"/>
    <property type="match status" value="2"/>
</dbReference>
<dbReference type="InterPro" id="IPR004532">
    <property type="entry name" value="Phe-tRNA-ligase_IIc_bsu_bact"/>
</dbReference>
<dbReference type="Gene3D" id="3.30.930.10">
    <property type="entry name" value="Bira Bifunctional Protein, Domain 2"/>
    <property type="match status" value="1"/>
</dbReference>
<keyword evidence="7" id="KW-0547">Nucleotide-binding</keyword>
<dbReference type="GO" id="GO:0006432">
    <property type="term" value="P:phenylalanyl-tRNA aminoacylation"/>
    <property type="evidence" value="ECO:0007669"/>
    <property type="project" value="InterPro"/>
</dbReference>
<comment type="cofactor">
    <cofactor evidence="1">
        <name>Mg(2+)</name>
        <dbReference type="ChEBI" id="CHEBI:18420"/>
    </cofactor>
</comment>
<reference evidence="16" key="1">
    <citation type="submission" date="2017-09" db="EMBL/GenBank/DDBJ databases">
        <title>Depth-based differentiation of microbial function through sediment-hosted aquifers and enrichment of novel symbionts in the deep terrestrial subsurface.</title>
        <authorList>
            <person name="Probst A.J."/>
            <person name="Ladd B."/>
            <person name="Jarett J.K."/>
            <person name="Geller-Mcgrath D.E."/>
            <person name="Sieber C.M.K."/>
            <person name="Emerson J.B."/>
            <person name="Anantharaman K."/>
            <person name="Thomas B.C."/>
            <person name="Malmstrom R."/>
            <person name="Stieglmeier M."/>
            <person name="Klingl A."/>
            <person name="Woyke T."/>
            <person name="Ryan C.M."/>
            <person name="Banfield J.F."/>
        </authorList>
    </citation>
    <scope>NUCLEOTIDE SEQUENCE [LARGE SCALE GENOMIC DNA]</scope>
</reference>
<evidence type="ECO:0000256" key="1">
    <source>
        <dbReference type="ARBA" id="ARBA00001946"/>
    </source>
</evidence>
<dbReference type="SUPFAM" id="SSF55681">
    <property type="entry name" value="Class II aaRS and biotin synthetases"/>
    <property type="match status" value="1"/>
</dbReference>
<accession>A0A2M7QIV5</accession>
<dbReference type="InterPro" id="IPR005146">
    <property type="entry name" value="B3/B4_tRNA-bd"/>
</dbReference>
<evidence type="ECO:0000256" key="2">
    <source>
        <dbReference type="ARBA" id="ARBA00008653"/>
    </source>
</evidence>
<dbReference type="Pfam" id="PF03483">
    <property type="entry name" value="B3_4"/>
    <property type="match status" value="1"/>
</dbReference>
<evidence type="ECO:0000313" key="16">
    <source>
        <dbReference type="Proteomes" id="UP000229401"/>
    </source>
</evidence>
<dbReference type="InterPro" id="IPR005147">
    <property type="entry name" value="tRNA_synthase_B5-dom"/>
</dbReference>
<dbReference type="SMART" id="SM00873">
    <property type="entry name" value="B3_4"/>
    <property type="match status" value="1"/>
</dbReference>
<gene>
    <name evidence="15" type="primary">pheT</name>
    <name evidence="15" type="ORF">COY87_01880</name>
</gene>
<sequence>MNIKVLHSWLLEYLDTKATPPQIQQYISLCGPSVESVEKIQNDWLYDIEITSNRIDTVSVVGIAREISTILNRFEIPALFKKPILLEPSSPNNILPFTIKDNGKLTKRLMAIVMDNITVSKSPDFITKRLEAAGIRSLSNIVDITNYVMLEIGHPTHVFDYDRIKTNTFILRHANKGEKITTLDKKTHDLYETDIIIDDGTGRIIDFPGIMGTANSVVTDKTKRIVFFIESNNPQAIRRSSMKHGIRTMAASINEKNPHPALVQDALFRGIELYQTYAKAEIASPVYDLYPNPLTSKKISIDIPFIHKKIGVPMDKKQIISILTDLQFEVKTKQDNLEITIPTFRYFDMYEKEDIIEEIARIYGYHNIPGQLPPLAYIQQPKDIEQIFNYQNVIKTYLKHQTWYETMNYSAYSKLLLSAFDLKETDHLHITNTISEDIKYLRVSIIPSLLKNIKENGGFSTDLKLFEIAKTYKPQKASLPEERFKLSLVTKGSFLSLKGLIEALLKELHVEKYSFTLSSHPFFSSTVQAHLLIENVVVGVLGKVKNSIMEHMQLTDSVFAAEFDFEKLIEKARLMPIYKPYNPYAAIQLDLTTPLNQSYAKIVQIAKESAPHITQITLKDTYKDNVTLHLIFSSPNRNYTEKEALIELEKIKNNILV</sequence>
<dbReference type="GO" id="GO:0004826">
    <property type="term" value="F:phenylalanine-tRNA ligase activity"/>
    <property type="evidence" value="ECO:0007669"/>
    <property type="project" value="UniProtKB-EC"/>
</dbReference>
<keyword evidence="8" id="KW-0067">ATP-binding</keyword>
<dbReference type="PANTHER" id="PTHR10947">
    <property type="entry name" value="PHENYLALANYL-TRNA SYNTHETASE BETA CHAIN AND LEUCINE-RICH REPEAT-CONTAINING PROTEIN 47"/>
    <property type="match status" value="1"/>
</dbReference>
<dbReference type="Pfam" id="PF03484">
    <property type="entry name" value="B5"/>
    <property type="match status" value="1"/>
</dbReference>
<dbReference type="Gene3D" id="3.50.40.10">
    <property type="entry name" value="Phenylalanyl-trna Synthetase, Chain B, domain 3"/>
    <property type="match status" value="1"/>
</dbReference>
<organism evidence="15 16">
    <name type="scientific">Candidatus Roizmanbacteria bacterium CG_4_10_14_0_8_um_filter_33_9</name>
    <dbReference type="NCBI Taxonomy" id="1974826"/>
    <lineage>
        <taxon>Bacteria</taxon>
        <taxon>Candidatus Roizmaniibacteriota</taxon>
    </lineage>
</organism>
<dbReference type="InterPro" id="IPR009061">
    <property type="entry name" value="DNA-bd_dom_put_sf"/>
</dbReference>
<dbReference type="InterPro" id="IPR045060">
    <property type="entry name" value="Phe-tRNA-ligase_IIc_bsu"/>
</dbReference>
<dbReference type="GO" id="GO:0009328">
    <property type="term" value="C:phenylalanine-tRNA ligase complex"/>
    <property type="evidence" value="ECO:0007669"/>
    <property type="project" value="TreeGrafter"/>
</dbReference>
<evidence type="ECO:0000259" key="14">
    <source>
        <dbReference type="PROSITE" id="PS51483"/>
    </source>
</evidence>
<dbReference type="Pfam" id="PF17759">
    <property type="entry name" value="tRNA_synthFbeta"/>
    <property type="match status" value="1"/>
</dbReference>
<dbReference type="InterPro" id="IPR041616">
    <property type="entry name" value="PheRS_beta_core"/>
</dbReference>
<dbReference type="PROSITE" id="PS51483">
    <property type="entry name" value="B5"/>
    <property type="match status" value="1"/>
</dbReference>
<dbReference type="GO" id="GO:0005524">
    <property type="term" value="F:ATP binding"/>
    <property type="evidence" value="ECO:0007669"/>
    <property type="project" value="UniProtKB-KW"/>
</dbReference>
<evidence type="ECO:0000256" key="8">
    <source>
        <dbReference type="ARBA" id="ARBA00022840"/>
    </source>
</evidence>